<name>A0AAD7ZKI3_DIPPU</name>
<proteinExistence type="predicted"/>
<dbReference type="InterPro" id="IPR053010">
    <property type="entry name" value="SET_SmydA-8"/>
</dbReference>
<evidence type="ECO:0000313" key="3">
    <source>
        <dbReference type="Proteomes" id="UP001233999"/>
    </source>
</evidence>
<reference evidence="2" key="2">
    <citation type="submission" date="2023-05" db="EMBL/GenBank/DDBJ databases">
        <authorList>
            <person name="Fouks B."/>
        </authorList>
    </citation>
    <scope>NUCLEOTIDE SEQUENCE</scope>
    <source>
        <strain evidence="2">Stay&amp;Tobe</strain>
        <tissue evidence="2">Testes</tissue>
    </source>
</reference>
<organism evidence="2 3">
    <name type="scientific">Diploptera punctata</name>
    <name type="common">Pacific beetle cockroach</name>
    <dbReference type="NCBI Taxonomy" id="6984"/>
    <lineage>
        <taxon>Eukaryota</taxon>
        <taxon>Metazoa</taxon>
        <taxon>Ecdysozoa</taxon>
        <taxon>Arthropoda</taxon>
        <taxon>Hexapoda</taxon>
        <taxon>Insecta</taxon>
        <taxon>Pterygota</taxon>
        <taxon>Neoptera</taxon>
        <taxon>Polyneoptera</taxon>
        <taxon>Dictyoptera</taxon>
        <taxon>Blattodea</taxon>
        <taxon>Blaberoidea</taxon>
        <taxon>Blaberidae</taxon>
        <taxon>Diplopterinae</taxon>
        <taxon>Diploptera</taxon>
    </lineage>
</organism>
<evidence type="ECO:0000313" key="2">
    <source>
        <dbReference type="EMBL" id="KAJ9581777.1"/>
    </source>
</evidence>
<reference evidence="2" key="1">
    <citation type="journal article" date="2023" name="IScience">
        <title>Live-bearing cockroach genome reveals convergent evolutionary mechanisms linked to viviparity in insects and beyond.</title>
        <authorList>
            <person name="Fouks B."/>
            <person name="Harrison M.C."/>
            <person name="Mikhailova A.A."/>
            <person name="Marchal E."/>
            <person name="English S."/>
            <person name="Carruthers M."/>
            <person name="Jennings E.C."/>
            <person name="Chiamaka E.L."/>
            <person name="Frigard R.A."/>
            <person name="Pippel M."/>
            <person name="Attardo G.M."/>
            <person name="Benoit J.B."/>
            <person name="Bornberg-Bauer E."/>
            <person name="Tobe S.S."/>
        </authorList>
    </citation>
    <scope>NUCLEOTIDE SEQUENCE</scope>
    <source>
        <strain evidence="2">Stay&amp;Tobe</strain>
    </source>
</reference>
<dbReference type="EMBL" id="JASPKZ010007842">
    <property type="protein sequence ID" value="KAJ9581777.1"/>
    <property type="molecule type" value="Genomic_DNA"/>
</dbReference>
<keyword evidence="3" id="KW-1185">Reference proteome</keyword>
<protein>
    <submittedName>
        <fullName evidence="2">Uncharacterized protein</fullName>
    </submittedName>
</protein>
<comment type="caution">
    <text evidence="2">The sequence shown here is derived from an EMBL/GenBank/DDBJ whole genome shotgun (WGS) entry which is preliminary data.</text>
</comment>
<dbReference type="Proteomes" id="UP001233999">
    <property type="component" value="Unassembled WGS sequence"/>
</dbReference>
<feature type="compositionally biased region" description="Basic residues" evidence="1">
    <location>
        <begin position="116"/>
        <end position="127"/>
    </location>
</feature>
<accession>A0AAD7ZKI3</accession>
<evidence type="ECO:0000256" key="1">
    <source>
        <dbReference type="SAM" id="MobiDB-lite"/>
    </source>
</evidence>
<gene>
    <name evidence="2" type="ORF">L9F63_003846</name>
</gene>
<sequence>MSRYAANMEVVEPGISRLRGIALYELQDPIVMLANKDFEGGEITVRDLLSKLREAEGYLREAISQLIYEPMNSPEGHLARVAMQDLKNLRYSIQHAEKLVSETETRKSSTGSIGSAKKRGGGRKKKT</sequence>
<dbReference type="AlphaFoldDB" id="A0AAD7ZKI3"/>
<dbReference type="PANTHER" id="PTHR46455:SF6">
    <property type="entry name" value="RE22408P-RELATED"/>
    <property type="match status" value="1"/>
</dbReference>
<dbReference type="PANTHER" id="PTHR46455">
    <property type="entry name" value="SET AND MYND DOMAIN CONTAINING, ARTHROPOD-SPECIFIC, MEMBER 4, ISOFORM A"/>
    <property type="match status" value="1"/>
</dbReference>
<feature type="region of interest" description="Disordered" evidence="1">
    <location>
        <begin position="99"/>
        <end position="127"/>
    </location>
</feature>